<keyword evidence="8" id="KW-0436">Ligase</keyword>
<name>A0A0B8NIJ1_9VIBR</name>
<dbReference type="GO" id="GO:0016874">
    <property type="term" value="F:ligase activity"/>
    <property type="evidence" value="ECO:0007669"/>
    <property type="project" value="UniProtKB-KW"/>
</dbReference>
<dbReference type="InterPro" id="IPR031726">
    <property type="entry name" value="PglL_A"/>
</dbReference>
<feature type="transmembrane region" description="Helical" evidence="5">
    <location>
        <begin position="42"/>
        <end position="59"/>
    </location>
</feature>
<dbReference type="PANTHER" id="PTHR37422:SF21">
    <property type="entry name" value="EXOQ-LIKE PROTEIN"/>
    <property type="match status" value="1"/>
</dbReference>
<evidence type="ECO:0000256" key="3">
    <source>
        <dbReference type="ARBA" id="ARBA00022989"/>
    </source>
</evidence>
<dbReference type="GO" id="GO:0016020">
    <property type="term" value="C:membrane"/>
    <property type="evidence" value="ECO:0007669"/>
    <property type="project" value="UniProtKB-SubCell"/>
</dbReference>
<feature type="transmembrane region" description="Helical" evidence="5">
    <location>
        <begin position="96"/>
        <end position="115"/>
    </location>
</feature>
<evidence type="ECO:0000256" key="4">
    <source>
        <dbReference type="ARBA" id="ARBA00023136"/>
    </source>
</evidence>
<dbReference type="EMBL" id="BBRZ01000004">
    <property type="protein sequence ID" value="GAM54515.1"/>
    <property type="molecule type" value="Genomic_DNA"/>
</dbReference>
<evidence type="ECO:0000256" key="5">
    <source>
        <dbReference type="SAM" id="Phobius"/>
    </source>
</evidence>
<evidence type="ECO:0000259" key="7">
    <source>
        <dbReference type="Pfam" id="PF15864"/>
    </source>
</evidence>
<feature type="transmembrane region" description="Helical" evidence="5">
    <location>
        <begin position="122"/>
        <end position="140"/>
    </location>
</feature>
<dbReference type="InterPro" id="IPR051533">
    <property type="entry name" value="WaaL-like"/>
</dbReference>
<feature type="domain" description="O-antigen ligase-related" evidence="6">
    <location>
        <begin position="81"/>
        <end position="191"/>
    </location>
</feature>
<evidence type="ECO:0000259" key="6">
    <source>
        <dbReference type="Pfam" id="PF04932"/>
    </source>
</evidence>
<gene>
    <name evidence="8" type="ORF">JCM19231_4693</name>
</gene>
<dbReference type="AlphaFoldDB" id="A0A0B8NIJ1"/>
<comment type="subcellular location">
    <subcellularLocation>
        <location evidence="1">Membrane</location>
        <topology evidence="1">Multi-pass membrane protein</topology>
    </subcellularLocation>
</comment>
<dbReference type="PANTHER" id="PTHR37422">
    <property type="entry name" value="TEICHURONIC ACID BIOSYNTHESIS PROTEIN TUAE"/>
    <property type="match status" value="1"/>
</dbReference>
<feature type="transmembrane region" description="Helical" evidence="5">
    <location>
        <begin position="71"/>
        <end position="90"/>
    </location>
</feature>
<evidence type="ECO:0000256" key="2">
    <source>
        <dbReference type="ARBA" id="ARBA00022692"/>
    </source>
</evidence>
<accession>A0A0B8NIJ1</accession>
<comment type="caution">
    <text evidence="8">The sequence shown here is derived from an EMBL/GenBank/DDBJ whole genome shotgun (WGS) entry which is preliminary data.</text>
</comment>
<sequence length="228" mass="25679">MLSVLIEALFGWVQYTLLSEGNMFGYNTVANRPYGIFQQPNVMASFLATGLVISGYLLARQPHTKYLHWRHKLILLYATPVLTIPLLVVLASRTGWLGSILALALLLPYVHRFAARNRAYTWGAMLLLGLGVGLGLTQVGDNQSLLQQKADLESPRAYTLPQTLDMLIEKPLSGYGYGRFEPEYMLYTARQHQLNSEYLLACRLWTTRIMNCFIGVLKGAYYLCSGSY</sequence>
<dbReference type="Pfam" id="PF15864">
    <property type="entry name" value="PglL_A"/>
    <property type="match status" value="1"/>
</dbReference>
<organism evidence="8 9">
    <name type="scientific">Vibrio ishigakensis</name>
    <dbReference type="NCBI Taxonomy" id="1481914"/>
    <lineage>
        <taxon>Bacteria</taxon>
        <taxon>Pseudomonadati</taxon>
        <taxon>Pseudomonadota</taxon>
        <taxon>Gammaproteobacteria</taxon>
        <taxon>Vibrionales</taxon>
        <taxon>Vibrionaceae</taxon>
        <taxon>Vibrio</taxon>
    </lineage>
</organism>
<evidence type="ECO:0000313" key="8">
    <source>
        <dbReference type="EMBL" id="GAM54515.1"/>
    </source>
</evidence>
<feature type="domain" description="Protein glycosylation ligase" evidence="7">
    <location>
        <begin position="33"/>
        <end position="58"/>
    </location>
</feature>
<proteinExistence type="predicted"/>
<dbReference type="Proteomes" id="UP000031671">
    <property type="component" value="Unassembled WGS sequence"/>
</dbReference>
<evidence type="ECO:0000313" key="9">
    <source>
        <dbReference type="Proteomes" id="UP000031671"/>
    </source>
</evidence>
<evidence type="ECO:0000256" key="1">
    <source>
        <dbReference type="ARBA" id="ARBA00004141"/>
    </source>
</evidence>
<dbReference type="Pfam" id="PF04932">
    <property type="entry name" value="Wzy_C"/>
    <property type="match status" value="1"/>
</dbReference>
<keyword evidence="9" id="KW-1185">Reference proteome</keyword>
<reference evidence="8 9" key="1">
    <citation type="submission" date="2015-01" db="EMBL/GenBank/DDBJ databases">
        <title>Vibrio sp. C1 JCM 19231 whole genome shotgun sequence.</title>
        <authorList>
            <person name="Sawabe T."/>
            <person name="Meirelles P."/>
            <person name="Feng G."/>
            <person name="Sayaka M."/>
            <person name="Hattori M."/>
            <person name="Ohkuma M."/>
        </authorList>
    </citation>
    <scope>NUCLEOTIDE SEQUENCE [LARGE SCALE GENOMIC DNA]</scope>
    <source>
        <strain evidence="9">JCM 19231</strain>
    </source>
</reference>
<keyword evidence="3 5" id="KW-1133">Transmembrane helix</keyword>
<dbReference type="InterPro" id="IPR007016">
    <property type="entry name" value="O-antigen_ligase-rel_domated"/>
</dbReference>
<keyword evidence="2 5" id="KW-0812">Transmembrane</keyword>
<reference evidence="8 9" key="2">
    <citation type="submission" date="2015-01" db="EMBL/GenBank/DDBJ databases">
        <authorList>
            <consortium name="NBRP consortium"/>
            <person name="Sawabe T."/>
            <person name="Meirelles P."/>
            <person name="Feng G."/>
            <person name="Sayaka M."/>
            <person name="Hattori M."/>
            <person name="Ohkuma M."/>
        </authorList>
    </citation>
    <scope>NUCLEOTIDE SEQUENCE [LARGE SCALE GENOMIC DNA]</scope>
    <source>
        <strain evidence="9">JCM 19231</strain>
    </source>
</reference>
<keyword evidence="4 5" id="KW-0472">Membrane</keyword>
<protein>
    <submittedName>
        <fullName evidence="8">Lipid A core-O-antigen ligase</fullName>
    </submittedName>
</protein>